<protein>
    <submittedName>
        <fullName evidence="2">Nucleotidyltransferase domain-containing protein</fullName>
    </submittedName>
</protein>
<name>A0ABY5LQL4_9CYAN</name>
<dbReference type="SUPFAM" id="SSF81301">
    <property type="entry name" value="Nucleotidyltransferase"/>
    <property type="match status" value="1"/>
</dbReference>
<gene>
    <name evidence="2" type="ORF">NG743_19770</name>
</gene>
<dbReference type="Gene3D" id="3.30.460.10">
    <property type="entry name" value="Beta Polymerase, domain 2"/>
    <property type="match status" value="1"/>
</dbReference>
<dbReference type="Proteomes" id="UP001057561">
    <property type="component" value="Chromosome"/>
</dbReference>
<feature type="domain" description="Polymerase nucleotidyl transferase" evidence="1">
    <location>
        <begin position="11"/>
        <end position="47"/>
    </location>
</feature>
<dbReference type="InterPro" id="IPR043519">
    <property type="entry name" value="NT_sf"/>
</dbReference>
<dbReference type="Pfam" id="PF01909">
    <property type="entry name" value="NTP_transf_2"/>
    <property type="match status" value="1"/>
</dbReference>
<evidence type="ECO:0000313" key="3">
    <source>
        <dbReference type="Proteomes" id="UP001057561"/>
    </source>
</evidence>
<dbReference type="EMBL" id="CP099464">
    <property type="protein sequence ID" value="UUO14261.1"/>
    <property type="molecule type" value="Genomic_DNA"/>
</dbReference>
<dbReference type="RefSeq" id="WP_257120735.1">
    <property type="nucleotide sequence ID" value="NZ_CP099464.1"/>
</dbReference>
<reference evidence="2" key="1">
    <citation type="submission" date="2022-06" db="EMBL/GenBank/DDBJ databases">
        <title>Nostosin G and Spiroidesin B from the Cyanobacterium Dolichospermum sp. NIES-1697.</title>
        <authorList>
            <person name="Phan C.-S."/>
            <person name="Mehjabin J.J."/>
            <person name="Anas A.R.J."/>
            <person name="Hayasaka M."/>
            <person name="Onoki R."/>
            <person name="Wang J."/>
            <person name="Umezawa T."/>
            <person name="Washio K."/>
            <person name="Morikawa M."/>
            <person name="Okino T."/>
        </authorList>
    </citation>
    <scope>NUCLEOTIDE SEQUENCE</scope>
    <source>
        <strain evidence="2">NIES-1697</strain>
    </source>
</reference>
<dbReference type="InterPro" id="IPR002934">
    <property type="entry name" value="Polymerase_NTP_transf_dom"/>
</dbReference>
<accession>A0ABY5LQL4</accession>
<organism evidence="2 3">
    <name type="scientific">Dolichospermum heterosporum TAC447</name>
    <dbReference type="NCBI Taxonomy" id="747523"/>
    <lineage>
        <taxon>Bacteria</taxon>
        <taxon>Bacillati</taxon>
        <taxon>Cyanobacteriota</taxon>
        <taxon>Cyanophyceae</taxon>
        <taxon>Nostocales</taxon>
        <taxon>Aphanizomenonaceae</taxon>
        <taxon>Dolichospermum</taxon>
        <taxon>Dolichospermum heterosporum</taxon>
    </lineage>
</organism>
<proteinExistence type="predicted"/>
<keyword evidence="3" id="KW-1185">Reference proteome</keyword>
<evidence type="ECO:0000259" key="1">
    <source>
        <dbReference type="Pfam" id="PF01909"/>
    </source>
</evidence>
<dbReference type="CDD" id="cd05403">
    <property type="entry name" value="NT_KNTase_like"/>
    <property type="match status" value="1"/>
</dbReference>
<evidence type="ECO:0000313" key="2">
    <source>
        <dbReference type="EMBL" id="UUO14261.1"/>
    </source>
</evidence>
<sequence length="47" mass="5453">MELLIINKISEKVKTFLQTTYQDNLDKVILFGSRARGDHHSDSDIDF</sequence>